<dbReference type="InterPro" id="IPR050922">
    <property type="entry name" value="LytR/CpsA/Psr_CW_biosynth"/>
</dbReference>
<sequence length="401" mass="45089">MINKEVLLMTKGKKLITFVIVLIIIGAFPLGAIVNRIFAKDFQEDNSIFSYFSEENGKTNILIFGVDALSKEKAKKTRSDSIMLFSMDSSGENPTLISIPRDTIVDIPGRRNPEKINHAHAYGDAQLLVETVENLFGIKVNQYVRVNYRAVEEMIDAIGGIEIDVPMDMKYSDPYDNPPLHINIPKGLQVLDGKNAVHFLRFRKGYSNQDLGRIEAQQNFVNSLKDKALSPKIIPKIPKLINIFHEHVDTNISQGTMLKLSSYFIKGEIKELNRLTLQGNAKKVNGVAGYYVDNEALSILKNQLSDNNEILAKITVLNGCGIKSIATENANKLEGNNIKVEKIGNYENFDISDSFIEYKKPFKKQAQKISNILGIKDIRERDEWVEDSIDIKVIIGKDLDA</sequence>
<feature type="domain" description="Cell envelope-related transcriptional attenuator" evidence="3">
    <location>
        <begin position="78"/>
        <end position="228"/>
    </location>
</feature>
<dbReference type="InterPro" id="IPR027381">
    <property type="entry name" value="LytR/CpsA/Psr_C"/>
</dbReference>
<evidence type="ECO:0000259" key="4">
    <source>
        <dbReference type="Pfam" id="PF13399"/>
    </source>
</evidence>
<evidence type="ECO:0000259" key="3">
    <source>
        <dbReference type="Pfam" id="PF03816"/>
    </source>
</evidence>
<comment type="similarity">
    <text evidence="1">Belongs to the LytR/CpsA/Psr (LCP) family.</text>
</comment>
<reference evidence="5 6" key="1">
    <citation type="submission" date="2019-10" db="EMBL/GenBank/DDBJ databases">
        <title>Alkaliphilus serpentinus sp. nov. and Alkaliphilus pronyensis sp. nov., two novel anaerobic alkaliphilic species isolated from the serpentinized-hosted hydrothermal field of the Prony Bay (New Caledonia).</title>
        <authorList>
            <person name="Postec A."/>
        </authorList>
    </citation>
    <scope>NUCLEOTIDE SEQUENCE [LARGE SCALE GENOMIC DNA]</scope>
    <source>
        <strain evidence="5 6">LacV</strain>
    </source>
</reference>
<dbReference type="PANTHER" id="PTHR33392">
    <property type="entry name" value="POLYISOPRENYL-TEICHOIC ACID--PEPTIDOGLYCAN TEICHOIC ACID TRANSFERASE TAGU"/>
    <property type="match status" value="1"/>
</dbReference>
<comment type="caution">
    <text evidence="5">The sequence shown here is derived from an EMBL/GenBank/DDBJ whole genome shotgun (WGS) entry which is preliminary data.</text>
</comment>
<dbReference type="Gene3D" id="3.40.630.190">
    <property type="entry name" value="LCP protein"/>
    <property type="match status" value="1"/>
</dbReference>
<accession>A0A6I0F418</accession>
<keyword evidence="2" id="KW-0472">Membrane</keyword>
<organism evidence="5 6">
    <name type="scientific">Alkaliphilus pronyensis</name>
    <dbReference type="NCBI Taxonomy" id="1482732"/>
    <lineage>
        <taxon>Bacteria</taxon>
        <taxon>Bacillati</taxon>
        <taxon>Bacillota</taxon>
        <taxon>Clostridia</taxon>
        <taxon>Peptostreptococcales</taxon>
        <taxon>Natronincolaceae</taxon>
        <taxon>Alkaliphilus</taxon>
    </lineage>
</organism>
<dbReference type="Gene3D" id="3.30.70.2390">
    <property type="match status" value="1"/>
</dbReference>
<keyword evidence="2" id="KW-1133">Transmembrane helix</keyword>
<dbReference type="Proteomes" id="UP000432715">
    <property type="component" value="Unassembled WGS sequence"/>
</dbReference>
<dbReference type="AlphaFoldDB" id="A0A6I0F418"/>
<feature type="transmembrane region" description="Helical" evidence="2">
    <location>
        <begin position="15"/>
        <end position="38"/>
    </location>
</feature>
<dbReference type="Pfam" id="PF13399">
    <property type="entry name" value="LytR_C"/>
    <property type="match status" value="1"/>
</dbReference>
<dbReference type="PANTHER" id="PTHR33392:SF6">
    <property type="entry name" value="POLYISOPRENYL-TEICHOIC ACID--PEPTIDOGLYCAN TEICHOIC ACID TRANSFERASE TAGU"/>
    <property type="match status" value="1"/>
</dbReference>
<keyword evidence="2" id="KW-0812">Transmembrane</keyword>
<protein>
    <submittedName>
        <fullName evidence="5">LytR family transcriptional regulator</fullName>
    </submittedName>
</protein>
<dbReference type="EMBL" id="WBZC01000010">
    <property type="protein sequence ID" value="KAB3537240.1"/>
    <property type="molecule type" value="Genomic_DNA"/>
</dbReference>
<dbReference type="Pfam" id="PF03816">
    <property type="entry name" value="LytR_cpsA_psr"/>
    <property type="match status" value="1"/>
</dbReference>
<keyword evidence="6" id="KW-1185">Reference proteome</keyword>
<name>A0A6I0F418_9FIRM</name>
<gene>
    <name evidence="5" type="ORF">F8154_02800</name>
</gene>
<evidence type="ECO:0000256" key="1">
    <source>
        <dbReference type="ARBA" id="ARBA00006068"/>
    </source>
</evidence>
<evidence type="ECO:0000313" key="5">
    <source>
        <dbReference type="EMBL" id="KAB3537240.1"/>
    </source>
</evidence>
<evidence type="ECO:0000256" key="2">
    <source>
        <dbReference type="SAM" id="Phobius"/>
    </source>
</evidence>
<dbReference type="NCBIfam" id="TIGR00350">
    <property type="entry name" value="lytR_cpsA_psr"/>
    <property type="match status" value="1"/>
</dbReference>
<dbReference type="InterPro" id="IPR004474">
    <property type="entry name" value="LytR_CpsA_psr"/>
</dbReference>
<evidence type="ECO:0000313" key="6">
    <source>
        <dbReference type="Proteomes" id="UP000432715"/>
    </source>
</evidence>
<feature type="domain" description="LytR/CpsA/Psr regulator C-terminal" evidence="4">
    <location>
        <begin position="313"/>
        <end position="398"/>
    </location>
</feature>
<proteinExistence type="inferred from homology"/>
<dbReference type="OrthoDB" id="305468at2"/>